<keyword evidence="2" id="KW-1185">Reference proteome</keyword>
<sequence>DINKYNKVQAEYNKHKEAAELERWHYNNNIEESKNNSDITYVCYD</sequence>
<name>A0ACA9RVA8_9GLOM</name>
<dbReference type="EMBL" id="CAJVQC010074550">
    <property type="protein sequence ID" value="CAG8813126.1"/>
    <property type="molecule type" value="Genomic_DNA"/>
</dbReference>
<protein>
    <submittedName>
        <fullName evidence="1">30970_t:CDS:1</fullName>
    </submittedName>
</protein>
<gene>
    <name evidence="1" type="ORF">RPERSI_LOCUS23692</name>
</gene>
<accession>A0ACA9RVA8</accession>
<organism evidence="1 2">
    <name type="scientific">Racocetra persica</name>
    <dbReference type="NCBI Taxonomy" id="160502"/>
    <lineage>
        <taxon>Eukaryota</taxon>
        <taxon>Fungi</taxon>
        <taxon>Fungi incertae sedis</taxon>
        <taxon>Mucoromycota</taxon>
        <taxon>Glomeromycotina</taxon>
        <taxon>Glomeromycetes</taxon>
        <taxon>Diversisporales</taxon>
        <taxon>Gigasporaceae</taxon>
        <taxon>Racocetra</taxon>
    </lineage>
</organism>
<evidence type="ECO:0000313" key="2">
    <source>
        <dbReference type="Proteomes" id="UP000789920"/>
    </source>
</evidence>
<proteinExistence type="predicted"/>
<dbReference type="Proteomes" id="UP000789920">
    <property type="component" value="Unassembled WGS sequence"/>
</dbReference>
<comment type="caution">
    <text evidence="1">The sequence shown here is derived from an EMBL/GenBank/DDBJ whole genome shotgun (WGS) entry which is preliminary data.</text>
</comment>
<evidence type="ECO:0000313" key="1">
    <source>
        <dbReference type="EMBL" id="CAG8813126.1"/>
    </source>
</evidence>
<feature type="non-terminal residue" evidence="1">
    <location>
        <position position="1"/>
    </location>
</feature>
<reference evidence="1" key="1">
    <citation type="submission" date="2021-06" db="EMBL/GenBank/DDBJ databases">
        <authorList>
            <person name="Kallberg Y."/>
            <person name="Tangrot J."/>
            <person name="Rosling A."/>
        </authorList>
    </citation>
    <scope>NUCLEOTIDE SEQUENCE</scope>
    <source>
        <strain evidence="1">MA461A</strain>
    </source>
</reference>